<dbReference type="PANTHER" id="PTHR21039">
    <property type="entry name" value="HISTIDINOL PHOSPHATASE-RELATED"/>
    <property type="match status" value="1"/>
</dbReference>
<accession>A0AA41X4M3</accession>
<organism evidence="10 11">
    <name type="scientific">Ectobacillus ponti</name>
    <dbReference type="NCBI Taxonomy" id="2961894"/>
    <lineage>
        <taxon>Bacteria</taxon>
        <taxon>Bacillati</taxon>
        <taxon>Bacillota</taxon>
        <taxon>Bacilli</taxon>
        <taxon>Bacillales</taxon>
        <taxon>Bacillaceae</taxon>
        <taxon>Ectobacillus</taxon>
    </lineage>
</organism>
<dbReference type="FunFam" id="3.20.20.140:FF:000139">
    <property type="entry name" value="Histidinol-phosphatase"/>
    <property type="match status" value="1"/>
</dbReference>
<proteinExistence type="inferred from homology"/>
<dbReference type="InterPro" id="IPR004013">
    <property type="entry name" value="PHP_dom"/>
</dbReference>
<keyword evidence="5 8" id="KW-0378">Hydrolase</keyword>
<evidence type="ECO:0000256" key="6">
    <source>
        <dbReference type="ARBA" id="ARBA00023102"/>
    </source>
</evidence>
<gene>
    <name evidence="10" type="ORF">NK662_08920</name>
</gene>
<evidence type="ECO:0000313" key="11">
    <source>
        <dbReference type="Proteomes" id="UP001156102"/>
    </source>
</evidence>
<evidence type="ECO:0000256" key="1">
    <source>
        <dbReference type="ARBA" id="ARBA00004970"/>
    </source>
</evidence>
<feature type="domain" description="PHP" evidence="9">
    <location>
        <begin position="63"/>
        <end position="259"/>
    </location>
</feature>
<dbReference type="RefSeq" id="WP_254758581.1">
    <property type="nucleotide sequence ID" value="NZ_JANCLT010000004.1"/>
</dbReference>
<comment type="similarity">
    <text evidence="2 8">Belongs to the PHP hydrolase family. HisK subfamily.</text>
</comment>
<dbReference type="Proteomes" id="UP001156102">
    <property type="component" value="Unassembled WGS sequence"/>
</dbReference>
<evidence type="ECO:0000256" key="4">
    <source>
        <dbReference type="ARBA" id="ARBA00022605"/>
    </source>
</evidence>
<dbReference type="CDD" id="cd12110">
    <property type="entry name" value="PHP_HisPPase_Hisj_like"/>
    <property type="match status" value="1"/>
</dbReference>
<evidence type="ECO:0000256" key="3">
    <source>
        <dbReference type="ARBA" id="ARBA00013085"/>
    </source>
</evidence>
<keyword evidence="11" id="KW-1185">Reference proteome</keyword>
<dbReference type="EMBL" id="JANCLT010000004">
    <property type="protein sequence ID" value="MCP8968657.1"/>
    <property type="molecule type" value="Genomic_DNA"/>
</dbReference>
<dbReference type="AlphaFoldDB" id="A0AA41X4M3"/>
<comment type="caution">
    <text evidence="10">The sequence shown here is derived from an EMBL/GenBank/DDBJ whole genome shotgun (WGS) entry which is preliminary data.</text>
</comment>
<dbReference type="Pfam" id="PF02811">
    <property type="entry name" value="PHP"/>
    <property type="match status" value="1"/>
</dbReference>
<keyword evidence="6 8" id="KW-0368">Histidine biosynthesis</keyword>
<dbReference type="EC" id="3.1.3.15" evidence="3 8"/>
<comment type="catalytic activity">
    <reaction evidence="7 8">
        <text>L-histidinol phosphate + H2O = L-histidinol + phosphate</text>
        <dbReference type="Rhea" id="RHEA:14465"/>
        <dbReference type="ChEBI" id="CHEBI:15377"/>
        <dbReference type="ChEBI" id="CHEBI:43474"/>
        <dbReference type="ChEBI" id="CHEBI:57699"/>
        <dbReference type="ChEBI" id="CHEBI:57980"/>
        <dbReference type="EC" id="3.1.3.15"/>
    </reaction>
</comment>
<dbReference type="InterPro" id="IPR010140">
    <property type="entry name" value="Histidinol_P_phosphatase_HisJ"/>
</dbReference>
<evidence type="ECO:0000256" key="2">
    <source>
        <dbReference type="ARBA" id="ARBA00009152"/>
    </source>
</evidence>
<dbReference type="NCBIfam" id="NF005235">
    <property type="entry name" value="PRK06740.1"/>
    <property type="match status" value="1"/>
</dbReference>
<dbReference type="NCBIfam" id="NF005596">
    <property type="entry name" value="PRK07328.1"/>
    <property type="match status" value="1"/>
</dbReference>
<protein>
    <recommendedName>
        <fullName evidence="3 8">Histidinol-phosphatase</fullName>
        <shortName evidence="8">HolPase</shortName>
        <ecNumber evidence="3 8">3.1.3.15</ecNumber>
    </recommendedName>
</protein>
<dbReference type="NCBIfam" id="TIGR01856">
    <property type="entry name" value="hisJ_fam"/>
    <property type="match status" value="1"/>
</dbReference>
<evidence type="ECO:0000313" key="10">
    <source>
        <dbReference type="EMBL" id="MCP8968657.1"/>
    </source>
</evidence>
<evidence type="ECO:0000256" key="7">
    <source>
        <dbReference type="ARBA" id="ARBA00049158"/>
    </source>
</evidence>
<comment type="pathway">
    <text evidence="1 8">Amino-acid biosynthesis; L-histidine biosynthesis; L-histidine from 5-phospho-alpha-D-ribose 1-diphosphate: step 8/9.</text>
</comment>
<dbReference type="GO" id="GO:0004401">
    <property type="term" value="F:histidinol-phosphatase activity"/>
    <property type="evidence" value="ECO:0007669"/>
    <property type="project" value="UniProtKB-UniRule"/>
</dbReference>
<dbReference type="GO" id="GO:0000105">
    <property type="term" value="P:L-histidine biosynthetic process"/>
    <property type="evidence" value="ECO:0007669"/>
    <property type="project" value="UniProtKB-UniRule"/>
</dbReference>
<reference evidence="10" key="1">
    <citation type="submission" date="2022-07" db="EMBL/GenBank/DDBJ databases">
        <authorList>
            <person name="Li W.-J."/>
            <person name="Deng Q.-Q."/>
        </authorList>
    </citation>
    <scope>NUCLEOTIDE SEQUENCE</scope>
    <source>
        <strain evidence="10">SYSU M60031</strain>
    </source>
</reference>
<name>A0AA41X4M3_9BACI</name>
<evidence type="ECO:0000256" key="8">
    <source>
        <dbReference type="RuleBase" id="RU366003"/>
    </source>
</evidence>
<dbReference type="Gene3D" id="3.20.20.140">
    <property type="entry name" value="Metal-dependent hydrolases"/>
    <property type="match status" value="1"/>
</dbReference>
<dbReference type="InterPro" id="IPR016195">
    <property type="entry name" value="Pol/histidinol_Pase-like"/>
</dbReference>
<sequence length="334" mass="38871">MRVDYHLHLEEGPYSLRWLDRTNTALQHFQPVDAPKHSWEWLLESKKRLQERLDQGAFSPFWIDLYLEEALKKGLKEVGIVDHLYRFTEAREYYYRYVDISDSDLGRLQKEWLDQVMMESIHHFTAAIEAAKERWAARGITLRLGLEADYFVGGEAELSELLALGSWDYVIGSVHFQDGWGFDNPDTQAYFAGKDLVKLYEKHFATVESEIRSGLFDFVAHIDNMKVFNYRPDENLLLGHYERIALALKEANVATEVNAGLYYRYPVKEMCPSPLFLTVLKRHNVPITISSDSHYPDDIGSYVAQNVDTLLRHGFIEVATFEKRRRIMKPLVQG</sequence>
<evidence type="ECO:0000256" key="5">
    <source>
        <dbReference type="ARBA" id="ARBA00022801"/>
    </source>
</evidence>
<keyword evidence="4 8" id="KW-0028">Amino-acid biosynthesis</keyword>
<dbReference type="SUPFAM" id="SSF89550">
    <property type="entry name" value="PHP domain-like"/>
    <property type="match status" value="1"/>
</dbReference>
<evidence type="ECO:0000259" key="9">
    <source>
        <dbReference type="Pfam" id="PF02811"/>
    </source>
</evidence>
<dbReference type="GO" id="GO:0005737">
    <property type="term" value="C:cytoplasm"/>
    <property type="evidence" value="ECO:0007669"/>
    <property type="project" value="TreeGrafter"/>
</dbReference>
<dbReference type="PANTHER" id="PTHR21039:SF0">
    <property type="entry name" value="HISTIDINOL-PHOSPHATASE"/>
    <property type="match status" value="1"/>
</dbReference>